<reference evidence="2 3" key="1">
    <citation type="submission" date="2018-06" db="EMBL/GenBank/DDBJ databases">
        <title>Pseudomonas diversity within urban Lake Michigan freshwaters.</title>
        <authorList>
            <person name="Batrich M."/>
            <person name="Hatzopoulos T."/>
            <person name="Putonti C."/>
        </authorList>
    </citation>
    <scope>NUCLEOTIDE SEQUENCE [LARGE SCALE GENOMIC DNA]</scope>
    <source>
        <strain evidence="2 3">MB-090714</strain>
    </source>
</reference>
<accession>A0A2V4LD30</accession>
<proteinExistence type="predicted"/>
<evidence type="ECO:0000256" key="1">
    <source>
        <dbReference type="SAM" id="SignalP"/>
    </source>
</evidence>
<dbReference type="RefSeq" id="WP_110683205.1">
    <property type="nucleotide sequence ID" value="NZ_QJRX01000007.1"/>
</dbReference>
<dbReference type="AlphaFoldDB" id="A0A2V4LD30"/>
<name>A0A2V4LD30_AQUAC</name>
<keyword evidence="1" id="KW-0732">Signal</keyword>
<dbReference type="OrthoDB" id="5741786at2"/>
<evidence type="ECO:0000313" key="2">
    <source>
        <dbReference type="EMBL" id="PYC22670.1"/>
    </source>
</evidence>
<comment type="caution">
    <text evidence="2">The sequence shown here is derived from an EMBL/GenBank/DDBJ whole genome shotgun (WGS) entry which is preliminary data.</text>
</comment>
<organism evidence="2 3">
    <name type="scientific">Aquipseudomonas alcaligenes</name>
    <name type="common">Pseudomonas alcaligenes</name>
    <dbReference type="NCBI Taxonomy" id="43263"/>
    <lineage>
        <taxon>Bacteria</taxon>
        <taxon>Pseudomonadati</taxon>
        <taxon>Pseudomonadota</taxon>
        <taxon>Gammaproteobacteria</taxon>
        <taxon>Pseudomonadales</taxon>
        <taxon>Pseudomonadaceae</taxon>
        <taxon>Aquipseudomonas</taxon>
    </lineage>
</organism>
<protein>
    <submittedName>
        <fullName evidence="2">DUF4892 domain-containing protein</fullName>
    </submittedName>
</protein>
<dbReference type="EMBL" id="QJRX01000007">
    <property type="protein sequence ID" value="PYC22670.1"/>
    <property type="molecule type" value="Genomic_DNA"/>
</dbReference>
<dbReference type="Proteomes" id="UP000248146">
    <property type="component" value="Unassembled WGS sequence"/>
</dbReference>
<feature type="chain" id="PRO_5015977562" evidence="1">
    <location>
        <begin position="19"/>
        <end position="267"/>
    </location>
</feature>
<evidence type="ECO:0000313" key="3">
    <source>
        <dbReference type="Proteomes" id="UP000248146"/>
    </source>
</evidence>
<dbReference type="InterPro" id="IPR032608">
    <property type="entry name" value="DUF4892"/>
</dbReference>
<gene>
    <name evidence="2" type="ORF">DMO17_14510</name>
</gene>
<feature type="signal peptide" evidence="1">
    <location>
        <begin position="1"/>
        <end position="18"/>
    </location>
</feature>
<dbReference type="Pfam" id="PF16234">
    <property type="entry name" value="DUF4892"/>
    <property type="match status" value="1"/>
</dbReference>
<sequence>MRYPFLISLSLACGTALAADVSGSQDLQSLPRFPRAEIVDYRDVANEERRYPQDGLRRISGQLRVSQEVVTEGRLRALTYRLPDEHPPREALTAARAHLQEQGAQLLFWCEGRDCGSSSLFANAIFGNAKLYGPEERQSYLLLRLAAPEQDSLLALYGITRGNRRSYLHVEQLDAATPLPALLPTPATLQRLLRSSGELRLAHLGAPDEQWGDLLARTLSLDSTQRVRLSGAAAEAWREALERRGVRSGRLQSGTAEGAGLHLELLR</sequence>